<dbReference type="InterPro" id="IPR015797">
    <property type="entry name" value="NUDIX_hydrolase-like_dom_sf"/>
</dbReference>
<keyword evidence="3 4" id="KW-0378">Hydrolase</keyword>
<protein>
    <submittedName>
        <fullName evidence="6">ADP-ribose pyrophosphatase YjhB (NUDIX family)</fullName>
    </submittedName>
</protein>
<dbReference type="AlphaFoldDB" id="A0A7W0HU66"/>
<gene>
    <name evidence="6" type="ORF">HNR30_007225</name>
</gene>
<comment type="cofactor">
    <cofactor evidence="1">
        <name>Mg(2+)</name>
        <dbReference type="ChEBI" id="CHEBI:18420"/>
    </cofactor>
</comment>
<dbReference type="CDD" id="cd04673">
    <property type="entry name" value="NUDIX_ADPRase"/>
    <property type="match status" value="1"/>
</dbReference>
<name>A0A7W0HU66_9ACTN</name>
<dbReference type="PRINTS" id="PR00502">
    <property type="entry name" value="NUDIXFAMILY"/>
</dbReference>
<dbReference type="InterPro" id="IPR000086">
    <property type="entry name" value="NUDIX_hydrolase_dom"/>
</dbReference>
<comment type="similarity">
    <text evidence="2 4">Belongs to the Nudix hydrolase family.</text>
</comment>
<reference evidence="6 7" key="1">
    <citation type="submission" date="2020-07" db="EMBL/GenBank/DDBJ databases">
        <title>Genomic Encyclopedia of Type Strains, Phase IV (KMG-IV): sequencing the most valuable type-strain genomes for metagenomic binning, comparative biology and taxonomic classification.</title>
        <authorList>
            <person name="Goeker M."/>
        </authorList>
    </citation>
    <scope>NUCLEOTIDE SEQUENCE [LARGE SCALE GENOMIC DNA]</scope>
    <source>
        <strain evidence="6 7">DSM 45533</strain>
    </source>
</reference>
<evidence type="ECO:0000256" key="1">
    <source>
        <dbReference type="ARBA" id="ARBA00001946"/>
    </source>
</evidence>
<dbReference type="PROSITE" id="PS00893">
    <property type="entry name" value="NUDIX_BOX"/>
    <property type="match status" value="1"/>
</dbReference>
<dbReference type="Proteomes" id="UP000530928">
    <property type="component" value="Unassembled WGS sequence"/>
</dbReference>
<accession>A0A7W0HU66</accession>
<sequence>MIRDDLLLLVRRGRPPGQGLWSLPGGRVEPGESDAEALSRELREETGLEVEAGPLVGAVDRPGPGGVVYEIRDYRATVTGGVLRAGDDAADARWCPLDELVRLPLSEGLLETLIGWDVVSAPRTGSSSTG</sequence>
<dbReference type="InterPro" id="IPR020084">
    <property type="entry name" value="NUDIX_hydrolase_CS"/>
</dbReference>
<keyword evidence="7" id="KW-1185">Reference proteome</keyword>
<dbReference type="Gene3D" id="3.90.79.10">
    <property type="entry name" value="Nucleoside Triphosphate Pyrophosphohydrolase"/>
    <property type="match status" value="1"/>
</dbReference>
<dbReference type="PANTHER" id="PTHR43046:SF14">
    <property type="entry name" value="MUTT_NUDIX FAMILY PROTEIN"/>
    <property type="match status" value="1"/>
</dbReference>
<dbReference type="EMBL" id="JACDUR010000007">
    <property type="protein sequence ID" value="MBA2895839.1"/>
    <property type="molecule type" value="Genomic_DNA"/>
</dbReference>
<evidence type="ECO:0000256" key="2">
    <source>
        <dbReference type="ARBA" id="ARBA00005582"/>
    </source>
</evidence>
<dbReference type="PANTHER" id="PTHR43046">
    <property type="entry name" value="GDP-MANNOSE MANNOSYL HYDROLASE"/>
    <property type="match status" value="1"/>
</dbReference>
<organism evidence="6 7">
    <name type="scientific">Nonomuraea soli</name>
    <dbReference type="NCBI Taxonomy" id="1032476"/>
    <lineage>
        <taxon>Bacteria</taxon>
        <taxon>Bacillati</taxon>
        <taxon>Actinomycetota</taxon>
        <taxon>Actinomycetes</taxon>
        <taxon>Streptosporangiales</taxon>
        <taxon>Streptosporangiaceae</taxon>
        <taxon>Nonomuraea</taxon>
    </lineage>
</organism>
<evidence type="ECO:0000313" key="6">
    <source>
        <dbReference type="EMBL" id="MBA2895839.1"/>
    </source>
</evidence>
<proteinExistence type="inferred from homology"/>
<feature type="domain" description="Nudix hydrolase" evidence="5">
    <location>
        <begin position="1"/>
        <end position="117"/>
    </location>
</feature>
<dbReference type="SUPFAM" id="SSF55811">
    <property type="entry name" value="Nudix"/>
    <property type="match status" value="1"/>
</dbReference>
<evidence type="ECO:0000256" key="4">
    <source>
        <dbReference type="RuleBase" id="RU003476"/>
    </source>
</evidence>
<evidence type="ECO:0000313" key="7">
    <source>
        <dbReference type="Proteomes" id="UP000530928"/>
    </source>
</evidence>
<dbReference type="PROSITE" id="PS51462">
    <property type="entry name" value="NUDIX"/>
    <property type="match status" value="1"/>
</dbReference>
<comment type="caution">
    <text evidence="6">The sequence shown here is derived from an EMBL/GenBank/DDBJ whole genome shotgun (WGS) entry which is preliminary data.</text>
</comment>
<evidence type="ECO:0000259" key="5">
    <source>
        <dbReference type="PROSITE" id="PS51462"/>
    </source>
</evidence>
<dbReference type="InterPro" id="IPR020476">
    <property type="entry name" value="Nudix_hydrolase"/>
</dbReference>
<evidence type="ECO:0000256" key="3">
    <source>
        <dbReference type="ARBA" id="ARBA00022801"/>
    </source>
</evidence>
<dbReference type="GO" id="GO:0016787">
    <property type="term" value="F:hydrolase activity"/>
    <property type="evidence" value="ECO:0007669"/>
    <property type="project" value="UniProtKB-KW"/>
</dbReference>
<dbReference type="Pfam" id="PF00293">
    <property type="entry name" value="NUDIX"/>
    <property type="match status" value="1"/>
</dbReference>